<reference evidence="3" key="1">
    <citation type="submission" date="2020-08" db="EMBL/GenBank/DDBJ databases">
        <title>Genome public.</title>
        <authorList>
            <person name="Liu C."/>
            <person name="Sun Q."/>
        </authorList>
    </citation>
    <scope>NUCLEOTIDE SEQUENCE</scope>
    <source>
        <strain evidence="3">NSJ-24</strain>
    </source>
</reference>
<name>A0A926IA23_9FIRM</name>
<accession>A0A926IA23</accession>
<evidence type="ECO:0000313" key="3">
    <source>
        <dbReference type="EMBL" id="MBC8568710.1"/>
    </source>
</evidence>
<protein>
    <submittedName>
        <fullName evidence="3">Alpha/beta hydrolase</fullName>
    </submittedName>
</protein>
<feature type="domain" description="AB hydrolase-1" evidence="2">
    <location>
        <begin position="15"/>
        <end position="112"/>
    </location>
</feature>
<dbReference type="RefSeq" id="WP_177268589.1">
    <property type="nucleotide sequence ID" value="NZ_JACRTA010000003.1"/>
</dbReference>
<evidence type="ECO:0000313" key="4">
    <source>
        <dbReference type="Proteomes" id="UP000610862"/>
    </source>
</evidence>
<dbReference type="Proteomes" id="UP000610862">
    <property type="component" value="Unassembled WGS sequence"/>
</dbReference>
<dbReference type="PANTHER" id="PTHR43798:SF31">
    <property type="entry name" value="AB HYDROLASE SUPERFAMILY PROTEIN YCLE"/>
    <property type="match status" value="1"/>
</dbReference>
<dbReference type="InterPro" id="IPR000073">
    <property type="entry name" value="AB_hydrolase_1"/>
</dbReference>
<dbReference type="AlphaFoldDB" id="A0A926IA23"/>
<evidence type="ECO:0000256" key="1">
    <source>
        <dbReference type="ARBA" id="ARBA00022801"/>
    </source>
</evidence>
<dbReference type="SUPFAM" id="SSF53474">
    <property type="entry name" value="alpha/beta-Hydrolases"/>
    <property type="match status" value="1"/>
</dbReference>
<dbReference type="PRINTS" id="PR00111">
    <property type="entry name" value="ABHYDROLASE"/>
</dbReference>
<dbReference type="GO" id="GO:0016787">
    <property type="term" value="F:hydrolase activity"/>
    <property type="evidence" value="ECO:0007669"/>
    <property type="project" value="UniProtKB-KW"/>
</dbReference>
<dbReference type="PANTHER" id="PTHR43798">
    <property type="entry name" value="MONOACYLGLYCEROL LIPASE"/>
    <property type="match status" value="1"/>
</dbReference>
<gene>
    <name evidence="3" type="ORF">H8692_08070</name>
</gene>
<organism evidence="3 4">
    <name type="scientific">Lentihominibacter hominis</name>
    <dbReference type="NCBI Taxonomy" id="2763645"/>
    <lineage>
        <taxon>Bacteria</taxon>
        <taxon>Bacillati</taxon>
        <taxon>Bacillota</taxon>
        <taxon>Clostridia</taxon>
        <taxon>Peptostreptococcales</taxon>
        <taxon>Anaerovoracaceae</taxon>
        <taxon>Lentihominibacter</taxon>
    </lineage>
</organism>
<dbReference type="Gene3D" id="3.40.50.1820">
    <property type="entry name" value="alpha/beta hydrolase"/>
    <property type="match status" value="2"/>
</dbReference>
<proteinExistence type="predicted"/>
<sequence>MNISLHYEERGEGFPIILLHGNGGSCEYFSHQIEYFSKDYKVIALDTRGHGKSDRGIAPFTIRQFAEDLYFFMNVHKIKKAHILGFSDGGNIALCFALKYSYMVEKLIINGADLVPSGVKCRIQIPIKIGYKVAKMFSSRNTMAMLKAEMLKLMIDEPYISSDELKKLSMPVLVMAGTKDLIKSKHTRLIADSIPGAQLIFIKGNHFIAQKNCKEFNYAVEEFLRK</sequence>
<dbReference type="InterPro" id="IPR050266">
    <property type="entry name" value="AB_hydrolase_sf"/>
</dbReference>
<dbReference type="GO" id="GO:0016020">
    <property type="term" value="C:membrane"/>
    <property type="evidence" value="ECO:0007669"/>
    <property type="project" value="TreeGrafter"/>
</dbReference>
<keyword evidence="1 3" id="KW-0378">Hydrolase</keyword>
<evidence type="ECO:0000259" key="2">
    <source>
        <dbReference type="Pfam" id="PF00561"/>
    </source>
</evidence>
<comment type="caution">
    <text evidence="3">The sequence shown here is derived from an EMBL/GenBank/DDBJ whole genome shotgun (WGS) entry which is preliminary data.</text>
</comment>
<keyword evidence="4" id="KW-1185">Reference proteome</keyword>
<dbReference type="Pfam" id="PF00561">
    <property type="entry name" value="Abhydrolase_1"/>
    <property type="match status" value="1"/>
</dbReference>
<dbReference type="InterPro" id="IPR029058">
    <property type="entry name" value="AB_hydrolase_fold"/>
</dbReference>
<dbReference type="EMBL" id="JACRTA010000003">
    <property type="protein sequence ID" value="MBC8568710.1"/>
    <property type="molecule type" value="Genomic_DNA"/>
</dbReference>